<name>A0A6S6S511_9GAMM</name>
<protein>
    <submittedName>
        <fullName evidence="1">Uncharacterized protein</fullName>
    </submittedName>
</protein>
<dbReference type="EMBL" id="CACVAT010000047">
    <property type="protein sequence ID" value="CAA6802763.1"/>
    <property type="molecule type" value="Genomic_DNA"/>
</dbReference>
<accession>A0A6S6S511</accession>
<sequence>MSIAGIRSNRGDSYQTLVALDRALTVLSDPDYQWLEARNNMTHITVDQ</sequence>
<reference evidence="1" key="1">
    <citation type="submission" date="2020-01" db="EMBL/GenBank/DDBJ databases">
        <authorList>
            <person name="Meier V. D."/>
            <person name="Meier V D."/>
        </authorList>
    </citation>
    <scope>NUCLEOTIDE SEQUENCE</scope>
    <source>
        <strain evidence="1">HLG_WM_MAG_09</strain>
    </source>
</reference>
<gene>
    <name evidence="1" type="ORF">HELGO_WM29229</name>
</gene>
<proteinExistence type="predicted"/>
<organism evidence="1">
    <name type="scientific">uncultured Thiotrichaceae bacterium</name>
    <dbReference type="NCBI Taxonomy" id="298394"/>
    <lineage>
        <taxon>Bacteria</taxon>
        <taxon>Pseudomonadati</taxon>
        <taxon>Pseudomonadota</taxon>
        <taxon>Gammaproteobacteria</taxon>
        <taxon>Thiotrichales</taxon>
        <taxon>Thiotrichaceae</taxon>
        <taxon>environmental samples</taxon>
    </lineage>
</organism>
<evidence type="ECO:0000313" key="1">
    <source>
        <dbReference type="EMBL" id="CAA6802763.1"/>
    </source>
</evidence>
<dbReference type="AlphaFoldDB" id="A0A6S6S511"/>